<feature type="domain" description="PPM-type phosphatase" evidence="1">
    <location>
        <begin position="3"/>
        <end position="47"/>
    </location>
</feature>
<evidence type="ECO:0000313" key="2">
    <source>
        <dbReference type="EMBL" id="GAB1285318.1"/>
    </source>
</evidence>
<name>A0ABQ0EDU8_APOSI</name>
<reference evidence="2 3" key="1">
    <citation type="submission" date="2024-08" db="EMBL/GenBank/DDBJ databases">
        <title>The draft genome of Apodemus speciosus.</title>
        <authorList>
            <person name="Nabeshima K."/>
            <person name="Suzuki S."/>
            <person name="Onuma M."/>
        </authorList>
    </citation>
    <scope>NUCLEOTIDE SEQUENCE [LARGE SCALE GENOMIC DNA]</scope>
    <source>
        <strain evidence="2">IB14-021</strain>
    </source>
</reference>
<organism evidence="2 3">
    <name type="scientific">Apodemus speciosus</name>
    <name type="common">Large Japanese field mouse</name>
    <dbReference type="NCBI Taxonomy" id="105296"/>
    <lineage>
        <taxon>Eukaryota</taxon>
        <taxon>Metazoa</taxon>
        <taxon>Chordata</taxon>
        <taxon>Craniata</taxon>
        <taxon>Vertebrata</taxon>
        <taxon>Euteleostomi</taxon>
        <taxon>Mammalia</taxon>
        <taxon>Eutheria</taxon>
        <taxon>Euarchontoglires</taxon>
        <taxon>Glires</taxon>
        <taxon>Rodentia</taxon>
        <taxon>Myomorpha</taxon>
        <taxon>Muroidea</taxon>
        <taxon>Muridae</taxon>
        <taxon>Murinae</taxon>
        <taxon>Apodemus</taxon>
    </lineage>
</organism>
<dbReference type="EMBL" id="BAAFST010000001">
    <property type="protein sequence ID" value="GAB1285318.1"/>
    <property type="molecule type" value="Genomic_DNA"/>
</dbReference>
<sequence length="57" mass="6075">MSFSILGSKGLWDSLSVEEVVEAVRNVPDALAAAKKLCTLAQSYEAAATASVLWWCS</sequence>
<proteinExistence type="predicted"/>
<keyword evidence="3" id="KW-1185">Reference proteome</keyword>
<protein>
    <submittedName>
        <fullName evidence="2">PH domain leucine-rich repeat-containing protein phosphatase 1</fullName>
    </submittedName>
</protein>
<dbReference type="InterPro" id="IPR001932">
    <property type="entry name" value="PPM-type_phosphatase-like_dom"/>
</dbReference>
<comment type="caution">
    <text evidence="2">The sequence shown here is derived from an EMBL/GenBank/DDBJ whole genome shotgun (WGS) entry which is preliminary data.</text>
</comment>
<dbReference type="Pfam" id="PF00481">
    <property type="entry name" value="PP2C"/>
    <property type="match status" value="1"/>
</dbReference>
<dbReference type="Proteomes" id="UP001623349">
    <property type="component" value="Unassembled WGS sequence"/>
</dbReference>
<dbReference type="Gene3D" id="3.60.40.10">
    <property type="entry name" value="PPM-type phosphatase domain"/>
    <property type="match status" value="1"/>
</dbReference>
<gene>
    <name evidence="2" type="ORF">APTSU1_000054800</name>
</gene>
<evidence type="ECO:0000313" key="3">
    <source>
        <dbReference type="Proteomes" id="UP001623349"/>
    </source>
</evidence>
<dbReference type="SUPFAM" id="SSF81606">
    <property type="entry name" value="PP2C-like"/>
    <property type="match status" value="1"/>
</dbReference>
<evidence type="ECO:0000259" key="1">
    <source>
        <dbReference type="Pfam" id="PF00481"/>
    </source>
</evidence>
<accession>A0ABQ0EDU8</accession>
<dbReference type="InterPro" id="IPR036457">
    <property type="entry name" value="PPM-type-like_dom_sf"/>
</dbReference>